<organism evidence="2 3">
    <name type="scientific">Paraburkholderia kirstenboschensis</name>
    <dbReference type="NCBI Taxonomy" id="1245436"/>
    <lineage>
        <taxon>Bacteria</taxon>
        <taxon>Pseudomonadati</taxon>
        <taxon>Pseudomonadota</taxon>
        <taxon>Betaproteobacteria</taxon>
        <taxon>Burkholderiales</taxon>
        <taxon>Burkholderiaceae</taxon>
        <taxon>Paraburkholderia</taxon>
    </lineage>
</organism>
<evidence type="ECO:0000256" key="1">
    <source>
        <dbReference type="SAM" id="MobiDB-lite"/>
    </source>
</evidence>
<accession>A0ABZ0EIV3</accession>
<keyword evidence="3" id="KW-1185">Reference proteome</keyword>
<name>A0ABZ0EIV3_9BURK</name>
<feature type="compositionally biased region" description="Basic and acidic residues" evidence="1">
    <location>
        <begin position="17"/>
        <end position="26"/>
    </location>
</feature>
<gene>
    <name evidence="2" type="ORF">RW095_14970</name>
</gene>
<feature type="region of interest" description="Disordered" evidence="1">
    <location>
        <begin position="94"/>
        <end position="120"/>
    </location>
</feature>
<evidence type="ECO:0000313" key="3">
    <source>
        <dbReference type="Proteomes" id="UP001302652"/>
    </source>
</evidence>
<dbReference type="EMBL" id="CP136512">
    <property type="protein sequence ID" value="WOD17126.1"/>
    <property type="molecule type" value="Genomic_DNA"/>
</dbReference>
<feature type="region of interest" description="Disordered" evidence="1">
    <location>
        <begin position="1"/>
        <end position="26"/>
    </location>
</feature>
<protein>
    <submittedName>
        <fullName evidence="2">Helix-turn-helix domain-containing protein</fullName>
    </submittedName>
</protein>
<dbReference type="Proteomes" id="UP001302652">
    <property type="component" value="Chromosome 2"/>
</dbReference>
<sequence>MNSITTKEAPMSPPSRQKRDVPSPEEARLAQIDHAIHCAVVAALLVDPIGWNALLEQLSDEQLGRMFKNRLWKVIGVSTILNLDLPSMRDEGEKLRKGVSRKTKLRTSENEDAIQSESTNSERYDLVRQGKFLRTDDYLGAADVTEKKLSKSLASGKVFSVELEGEGYIPAFFLSPMIHHNDFANVLRNLGDTSGWNRWDFFTTPIEALRGSTPLQFLALNKVKPVLRAADEFAKSRHADADDFMSIAEVAKLLFVSRAHVVKLLVQGKLKLHHKTGNNQFVMKASVLNYQAEQRAAAKAYQASTPEEE</sequence>
<reference evidence="2 3" key="1">
    <citation type="submission" date="2023-10" db="EMBL/GenBank/DDBJ databases">
        <title>Surface-active antibiotics is a multifunctional adaptation for post-fire microbes.</title>
        <authorList>
            <person name="Liu M.D."/>
            <person name="Du Y."/>
            <person name="Koupaei S.K."/>
            <person name="Kim N.R."/>
            <person name="Zhang W."/>
            <person name="Traxler M.F."/>
        </authorList>
    </citation>
    <scope>NUCLEOTIDE SEQUENCE [LARGE SCALE GENOMIC DNA]</scope>
    <source>
        <strain evidence="2 3">F3</strain>
    </source>
</reference>
<dbReference type="RefSeq" id="WP_317019709.1">
    <property type="nucleotide sequence ID" value="NZ_CP136512.1"/>
</dbReference>
<evidence type="ECO:0000313" key="2">
    <source>
        <dbReference type="EMBL" id="WOD17126.1"/>
    </source>
</evidence>
<proteinExistence type="predicted"/>